<keyword evidence="4" id="KW-1185">Reference proteome</keyword>
<dbReference type="Proteomes" id="UP000095412">
    <property type="component" value="Unassembled WGS sequence"/>
</dbReference>
<reference evidence="3 4" key="1">
    <citation type="submission" date="2016-09" db="EMBL/GenBank/DDBJ databases">
        <authorList>
            <consortium name="Pathogen Informatics"/>
            <person name="Sun Q."/>
            <person name="Inoue M."/>
        </authorList>
    </citation>
    <scope>NUCLEOTIDE SEQUENCE [LARGE SCALE GENOMIC DNA]</scope>
    <source>
        <strain evidence="3 4">82C</strain>
    </source>
</reference>
<dbReference type="AlphaFoldDB" id="A0A1D4K591"/>
<sequence>MTNNVSDSNETQTAAQEEAKDGSDTVIVHEGSSERVANKEEFSDLRVNRDNVFDYVIAAVNQSDGGDASLIKFQQPEFSAQGNGLWNIAANNKSGVGAYTFIVNQDGTVSIYNGTMDEKIDEQKVNLK</sequence>
<gene>
    <name evidence="2" type="ORF">SAMEA2297795_00993</name>
    <name evidence="3" type="ORF">SAMEA2297796_02514</name>
</gene>
<dbReference type="EMBL" id="FMPI01000030">
    <property type="protein sequence ID" value="SCT49408.1"/>
    <property type="molecule type" value="Genomic_DNA"/>
</dbReference>
<organism evidence="2 5">
    <name type="scientific">Staphylococcus caeli</name>
    <dbReference type="NCBI Taxonomy" id="2201815"/>
    <lineage>
        <taxon>Bacteria</taxon>
        <taxon>Bacillati</taxon>
        <taxon>Bacillota</taxon>
        <taxon>Bacilli</taxon>
        <taxon>Bacillales</taxon>
        <taxon>Staphylococcaceae</taxon>
        <taxon>Staphylococcus</taxon>
    </lineage>
</organism>
<evidence type="ECO:0000313" key="2">
    <source>
        <dbReference type="EMBL" id="SCS69156.1"/>
    </source>
</evidence>
<reference evidence="2 5" key="2">
    <citation type="submission" date="2016-09" db="EMBL/GenBank/DDBJ databases">
        <authorList>
            <consortium name="Pathogen Informatics"/>
        </authorList>
    </citation>
    <scope>NUCLEOTIDE SEQUENCE [LARGE SCALE GENOMIC DNA]</scope>
    <source>
        <strain evidence="2 5">82B</strain>
    </source>
</reference>
<proteinExistence type="predicted"/>
<name>A0A1D4K591_9STAP</name>
<dbReference type="Proteomes" id="UP000095768">
    <property type="component" value="Unassembled WGS sequence"/>
</dbReference>
<feature type="compositionally biased region" description="Polar residues" evidence="1">
    <location>
        <begin position="1"/>
        <end position="15"/>
    </location>
</feature>
<accession>A0A1D4K591</accession>
<feature type="region of interest" description="Disordered" evidence="1">
    <location>
        <begin position="1"/>
        <end position="35"/>
    </location>
</feature>
<evidence type="ECO:0000256" key="1">
    <source>
        <dbReference type="SAM" id="MobiDB-lite"/>
    </source>
</evidence>
<evidence type="ECO:0000313" key="5">
    <source>
        <dbReference type="Proteomes" id="UP000095768"/>
    </source>
</evidence>
<evidence type="ECO:0000313" key="4">
    <source>
        <dbReference type="Proteomes" id="UP000095412"/>
    </source>
</evidence>
<evidence type="ECO:0000313" key="3">
    <source>
        <dbReference type="EMBL" id="SCT49408.1"/>
    </source>
</evidence>
<dbReference type="EMBL" id="FMPG01000002">
    <property type="protein sequence ID" value="SCS69156.1"/>
    <property type="molecule type" value="Genomic_DNA"/>
</dbReference>
<protein>
    <submittedName>
        <fullName evidence="2">Uncharacterized protein</fullName>
    </submittedName>
</protein>
<dbReference type="RefSeq" id="WP_245167068.1">
    <property type="nucleotide sequence ID" value="NZ_FMPG01000002.1"/>
</dbReference>